<keyword evidence="3" id="KW-1185">Reference proteome</keyword>
<gene>
    <name evidence="2" type="ORF">ACHAW5_005750</name>
</gene>
<proteinExistence type="predicted"/>
<feature type="region of interest" description="Disordered" evidence="1">
    <location>
        <begin position="56"/>
        <end position="99"/>
    </location>
</feature>
<evidence type="ECO:0000256" key="1">
    <source>
        <dbReference type="SAM" id="MobiDB-lite"/>
    </source>
</evidence>
<reference evidence="2 3" key="1">
    <citation type="submission" date="2024-10" db="EMBL/GenBank/DDBJ databases">
        <title>Updated reference genomes for cyclostephanoid diatoms.</title>
        <authorList>
            <person name="Roberts W.R."/>
            <person name="Alverson A.J."/>
        </authorList>
    </citation>
    <scope>NUCLEOTIDE SEQUENCE [LARGE SCALE GENOMIC DNA]</scope>
    <source>
        <strain evidence="2 3">AJA276-08</strain>
    </source>
</reference>
<name>A0ABD3NXH2_9STRA</name>
<feature type="compositionally biased region" description="Gly residues" evidence="1">
    <location>
        <begin position="1"/>
        <end position="17"/>
    </location>
</feature>
<protein>
    <submittedName>
        <fullName evidence="2">Uncharacterized protein</fullName>
    </submittedName>
</protein>
<dbReference type="EMBL" id="JALLAZ020001130">
    <property type="protein sequence ID" value="KAL3780112.1"/>
    <property type="molecule type" value="Genomic_DNA"/>
</dbReference>
<organism evidence="2 3">
    <name type="scientific">Stephanodiscus triporus</name>
    <dbReference type="NCBI Taxonomy" id="2934178"/>
    <lineage>
        <taxon>Eukaryota</taxon>
        <taxon>Sar</taxon>
        <taxon>Stramenopiles</taxon>
        <taxon>Ochrophyta</taxon>
        <taxon>Bacillariophyta</taxon>
        <taxon>Coscinodiscophyceae</taxon>
        <taxon>Thalassiosirophycidae</taxon>
        <taxon>Stephanodiscales</taxon>
        <taxon>Stephanodiscaceae</taxon>
        <taxon>Stephanodiscus</taxon>
    </lineage>
</organism>
<feature type="region of interest" description="Disordered" evidence="1">
    <location>
        <begin position="1"/>
        <end position="20"/>
    </location>
</feature>
<dbReference type="Gene3D" id="1.20.58.1520">
    <property type="match status" value="1"/>
</dbReference>
<accession>A0ABD3NXH2</accession>
<sequence length="412" mass="45011">GPRGRGGGGGPVGGGAGQPEQLKFLGLPLASPGGARGTMTTMTKTTRGDIVILSTLPGNEGHHRRRQNDTRRMTTAWDDEEGRGRDDNDDNGSYLTGGGQEGRRVFGGVGDAQGGSVVLAVVVVVVVRHTKPPTKRTANGYDRPRVYSDGNIEDLGMADLVRLAKLDPGIGIGVVVPSKKPRLSIKLNTKQREGRPPPATVVNDAMAYDVLSRLRAVDDLVAYDADGRHRGMEEAHAIARTRREEARKALAENTCSALGELPKITSILEETLRQWYIENNPDGGGGQAMVNSDLGHSMYQGSPYLQTIQWQEEEWRTRKERSEEERHRERREERMHRRLPTPHLVIMPTQSALGRSGRILRSKPTPLLPHLLLLRAFDHDPHRRIAAMATMCHGAETEGGADRAKKASGGRG</sequence>
<dbReference type="AlphaFoldDB" id="A0ABD3NXH2"/>
<evidence type="ECO:0000313" key="3">
    <source>
        <dbReference type="Proteomes" id="UP001530315"/>
    </source>
</evidence>
<feature type="non-terminal residue" evidence="2">
    <location>
        <position position="1"/>
    </location>
</feature>
<comment type="caution">
    <text evidence="2">The sequence shown here is derived from an EMBL/GenBank/DDBJ whole genome shotgun (WGS) entry which is preliminary data.</text>
</comment>
<evidence type="ECO:0000313" key="2">
    <source>
        <dbReference type="EMBL" id="KAL3780112.1"/>
    </source>
</evidence>
<dbReference type="Proteomes" id="UP001530315">
    <property type="component" value="Unassembled WGS sequence"/>
</dbReference>